<dbReference type="GO" id="GO:0005412">
    <property type="term" value="F:D-glucose:sodium symporter activity"/>
    <property type="evidence" value="ECO:0007669"/>
    <property type="project" value="TreeGrafter"/>
</dbReference>
<feature type="transmembrane region" description="Helical" evidence="8">
    <location>
        <begin position="305"/>
        <end position="325"/>
    </location>
</feature>
<keyword evidence="4 8" id="KW-1133">Transmembrane helix</keyword>
<name>A0A8J1XP54_OWEFU</name>
<feature type="transmembrane region" description="Helical" evidence="8">
    <location>
        <begin position="197"/>
        <end position="216"/>
    </location>
</feature>
<dbReference type="PROSITE" id="PS50283">
    <property type="entry name" value="NA_SOLUT_SYMP_3"/>
    <property type="match status" value="1"/>
</dbReference>
<feature type="transmembrane region" description="Helical" evidence="8">
    <location>
        <begin position="475"/>
        <end position="497"/>
    </location>
</feature>
<dbReference type="PANTHER" id="PTHR11819">
    <property type="entry name" value="SOLUTE CARRIER FAMILY 5"/>
    <property type="match status" value="1"/>
</dbReference>
<evidence type="ECO:0000256" key="7">
    <source>
        <dbReference type="SAM" id="MobiDB-lite"/>
    </source>
</evidence>
<organism evidence="9 10">
    <name type="scientific">Owenia fusiformis</name>
    <name type="common">Polychaete worm</name>
    <dbReference type="NCBI Taxonomy" id="6347"/>
    <lineage>
        <taxon>Eukaryota</taxon>
        <taxon>Metazoa</taxon>
        <taxon>Spiralia</taxon>
        <taxon>Lophotrochozoa</taxon>
        <taxon>Annelida</taxon>
        <taxon>Polychaeta</taxon>
        <taxon>Sedentaria</taxon>
        <taxon>Canalipalpata</taxon>
        <taxon>Sabellida</taxon>
        <taxon>Oweniida</taxon>
        <taxon>Oweniidae</taxon>
        <taxon>Owenia</taxon>
    </lineage>
</organism>
<comment type="similarity">
    <text evidence="2 6">Belongs to the sodium:solute symporter (SSF) (TC 2.A.21) family.</text>
</comment>
<keyword evidence="3 8" id="KW-0812">Transmembrane</keyword>
<evidence type="ECO:0000313" key="10">
    <source>
        <dbReference type="Proteomes" id="UP000749559"/>
    </source>
</evidence>
<dbReference type="Gene3D" id="1.20.1730.10">
    <property type="entry name" value="Sodium/glucose cotransporter"/>
    <property type="match status" value="1"/>
</dbReference>
<evidence type="ECO:0000256" key="6">
    <source>
        <dbReference type="RuleBase" id="RU362091"/>
    </source>
</evidence>
<protein>
    <submittedName>
        <fullName evidence="9">Uncharacterized protein</fullName>
    </submittedName>
</protein>
<keyword evidence="5 8" id="KW-0472">Membrane</keyword>
<feature type="transmembrane region" description="Helical" evidence="8">
    <location>
        <begin position="21"/>
        <end position="40"/>
    </location>
</feature>
<feature type="compositionally biased region" description="Acidic residues" evidence="7">
    <location>
        <begin position="574"/>
        <end position="588"/>
    </location>
</feature>
<dbReference type="InterPro" id="IPR001734">
    <property type="entry name" value="Na/solute_symporter"/>
</dbReference>
<feature type="transmembrane region" description="Helical" evidence="8">
    <location>
        <begin position="133"/>
        <end position="152"/>
    </location>
</feature>
<keyword evidence="10" id="KW-1185">Reference proteome</keyword>
<feature type="transmembrane region" description="Helical" evidence="8">
    <location>
        <begin position="450"/>
        <end position="468"/>
    </location>
</feature>
<dbReference type="PANTHER" id="PTHR11819:SF195">
    <property type="entry name" value="SODIUM_GLUCOSE COTRANSPORTER 4"/>
    <property type="match status" value="1"/>
</dbReference>
<proteinExistence type="inferred from homology"/>
<sequence>MTDGEGIGTGRPTGLTHWADILTIIVYFVSVMAVAIWSLCRPTRKSVRGYFLAGRDMTWWPIGMSLFASNIGSEHLLGLAGTGSVSGLAVIMFEWNAIILLLFLGWLFLPVYIVSGMYTIPEYLSKRFGGQRLRIYLSCVSLITMLFTNLSVDLYSGALFIQQAIGWDLYVGVAVLISIATFYTVLGGLSTVILTDAIQVVIMLIGALTLSVIGLIKVGGLEGLRHQYSQAIPNVTRLNPVTNATCGLPREDAWHIFRDPFNADYPSIGTMIRTIIGGLWYWCANQLIVQRTLAAKSLTHAKGGTILAGYLKFLPIAIMVFPGMISRTLYPDEVACADPDVCERVCGNRVGCSNIAYPRLVVGLLPPGLRGLLLACMCSAVVSSLTSLFNSATTIFTMDLWRKIRPKSSEVELLITGRLFVVVMVVLSILLIPLMASAEGGQVFKYATTITGYLGSPTCAMFILAMFWPRCNEKGAFWGMIVSQLVGLVRFILDFIYRSPACWERDERPDFVSKIHPYYYNLIQIVVAFLLGIVISLLTEPIPREKLSGLTFWTKNDRPKKGNMNVGVTTDDSSQSDEETASEESTETEDIKCQLKNGEITEYTIAYGSTDNTDDDDRKDMQVKVIENGTRGSISSKDWEKPSLWKHWLSEVCGIGGSDNVKRPSATEEYELRMKIIQETSFWKMFMNINAIIIMVVLIFLYGFFH</sequence>
<accession>A0A8J1XP54</accession>
<dbReference type="InterPro" id="IPR038377">
    <property type="entry name" value="Na/Glc_symporter_sf"/>
</dbReference>
<gene>
    <name evidence="9" type="ORF">OFUS_LOCUS25440</name>
</gene>
<comment type="subcellular location">
    <subcellularLocation>
        <location evidence="1">Membrane</location>
        <topology evidence="1">Multi-pass membrane protein</topology>
    </subcellularLocation>
</comment>
<dbReference type="Proteomes" id="UP000749559">
    <property type="component" value="Unassembled WGS sequence"/>
</dbReference>
<evidence type="ECO:0000256" key="8">
    <source>
        <dbReference type="SAM" id="Phobius"/>
    </source>
</evidence>
<dbReference type="NCBIfam" id="TIGR00813">
    <property type="entry name" value="sss"/>
    <property type="match status" value="1"/>
</dbReference>
<feature type="transmembrane region" description="Helical" evidence="8">
    <location>
        <begin position="265"/>
        <end position="284"/>
    </location>
</feature>
<reference evidence="9" key="1">
    <citation type="submission" date="2022-03" db="EMBL/GenBank/DDBJ databases">
        <authorList>
            <person name="Martin C."/>
        </authorList>
    </citation>
    <scope>NUCLEOTIDE SEQUENCE</scope>
</reference>
<feature type="transmembrane region" description="Helical" evidence="8">
    <location>
        <begin position="164"/>
        <end position="185"/>
    </location>
</feature>
<dbReference type="GO" id="GO:0005886">
    <property type="term" value="C:plasma membrane"/>
    <property type="evidence" value="ECO:0007669"/>
    <property type="project" value="TreeGrafter"/>
</dbReference>
<dbReference type="Pfam" id="PF00474">
    <property type="entry name" value="SSF"/>
    <property type="match status" value="1"/>
</dbReference>
<evidence type="ECO:0000313" key="9">
    <source>
        <dbReference type="EMBL" id="CAH1801672.1"/>
    </source>
</evidence>
<evidence type="ECO:0000256" key="4">
    <source>
        <dbReference type="ARBA" id="ARBA00022989"/>
    </source>
</evidence>
<feature type="transmembrane region" description="Helical" evidence="8">
    <location>
        <begin position="682"/>
        <end position="705"/>
    </location>
</feature>
<feature type="transmembrane region" description="Helical" evidence="8">
    <location>
        <begin position="372"/>
        <end position="398"/>
    </location>
</feature>
<feature type="transmembrane region" description="Helical" evidence="8">
    <location>
        <begin position="517"/>
        <end position="538"/>
    </location>
</feature>
<dbReference type="AlphaFoldDB" id="A0A8J1XP54"/>
<evidence type="ECO:0000256" key="5">
    <source>
        <dbReference type="ARBA" id="ARBA00023136"/>
    </source>
</evidence>
<comment type="caution">
    <text evidence="9">The sequence shown here is derived from an EMBL/GenBank/DDBJ whole genome shotgun (WGS) entry which is preliminary data.</text>
</comment>
<evidence type="ECO:0000256" key="1">
    <source>
        <dbReference type="ARBA" id="ARBA00004141"/>
    </source>
</evidence>
<feature type="region of interest" description="Disordered" evidence="7">
    <location>
        <begin position="563"/>
        <end position="590"/>
    </location>
</feature>
<dbReference type="EMBL" id="CAIIXF020000012">
    <property type="protein sequence ID" value="CAH1801672.1"/>
    <property type="molecule type" value="Genomic_DNA"/>
</dbReference>
<feature type="transmembrane region" description="Helical" evidence="8">
    <location>
        <begin position="99"/>
        <end position="121"/>
    </location>
</feature>
<evidence type="ECO:0000256" key="2">
    <source>
        <dbReference type="ARBA" id="ARBA00006434"/>
    </source>
</evidence>
<evidence type="ECO:0000256" key="3">
    <source>
        <dbReference type="ARBA" id="ARBA00022692"/>
    </source>
</evidence>
<dbReference type="OrthoDB" id="6132759at2759"/>
<feature type="transmembrane region" description="Helical" evidence="8">
    <location>
        <begin position="419"/>
        <end position="438"/>
    </location>
</feature>